<evidence type="ECO:0000313" key="5">
    <source>
        <dbReference type="Proteomes" id="UP000295418"/>
    </source>
</evidence>
<keyword evidence="3" id="KW-0812">Transmembrane</keyword>
<comment type="similarity">
    <text evidence="1">Belongs to the GerABKA family.</text>
</comment>
<dbReference type="GO" id="GO:0016020">
    <property type="term" value="C:membrane"/>
    <property type="evidence" value="ECO:0007669"/>
    <property type="project" value="InterPro"/>
</dbReference>
<name>A0A4R4EHT6_9BACL</name>
<dbReference type="Pfam" id="PF03323">
    <property type="entry name" value="GerA"/>
    <property type="match status" value="1"/>
</dbReference>
<evidence type="ECO:0000256" key="3">
    <source>
        <dbReference type="SAM" id="Phobius"/>
    </source>
</evidence>
<evidence type="ECO:0000313" key="4">
    <source>
        <dbReference type="EMBL" id="TCZ77851.1"/>
    </source>
</evidence>
<keyword evidence="5" id="KW-1185">Reference proteome</keyword>
<evidence type="ECO:0000256" key="2">
    <source>
        <dbReference type="ARBA" id="ARBA00023136"/>
    </source>
</evidence>
<feature type="transmembrane region" description="Helical" evidence="3">
    <location>
        <begin position="292"/>
        <end position="313"/>
    </location>
</feature>
<dbReference type="EMBL" id="SKFG01000008">
    <property type="protein sequence ID" value="TCZ77851.1"/>
    <property type="molecule type" value="Genomic_DNA"/>
</dbReference>
<feature type="transmembrane region" description="Helical" evidence="3">
    <location>
        <begin position="250"/>
        <end position="271"/>
    </location>
</feature>
<feature type="transmembrane region" description="Helical" evidence="3">
    <location>
        <begin position="381"/>
        <end position="400"/>
    </location>
</feature>
<evidence type="ECO:0000256" key="1">
    <source>
        <dbReference type="ARBA" id="ARBA00005278"/>
    </source>
</evidence>
<gene>
    <name evidence="4" type="ORF">E0485_10285</name>
</gene>
<dbReference type="AlphaFoldDB" id="A0A4R4EHT6"/>
<sequence>MNYEDQIHTEMTCAEYKAELELRFGSMDDFIIKDVKCNQIPGFVAYMETLIDKDKLYKIIYERFLLRDDLEIVPDQLGRLQQQYGDFTNYPLVKDITLAEEGILKGSCIIGLEGSHELITINIDIDNKRAVGEPTDEKSILGSHEGFIENLRTNISLIRQATRSTDLMVNFMSIGTTVKTELAITYMGSIANPDVVNEVKIRLGGVLMDQVNGIGQLEELIEDYSWSPFPQILKTERVDRAIANMNEGRVVIILDGFSSCLIVPVSFVAFMQSTDDYNSRWMVGSFIRMLRFLSLFVGTLLPAFYIAVVGYHLEVLPDELVITIQKSITKVPFPPLIEALIMEITIELIREAGLRLPTRVGQTVGIVGGLVIGDAIVRAGLISNTMIIVVSVTAIAGYAIPTHGMSETIRLLRFPFMLLAATFGFIGIVLVAIVVLGHLCKLEPFGTPYLSPFAPFRPHDLKDTIIRLPIWKLNTRPLDARPNRVLQQTWAKGWKYYVRNKR</sequence>
<dbReference type="PIRSF" id="PIRSF005690">
    <property type="entry name" value="GerBA"/>
    <property type="match status" value="1"/>
</dbReference>
<proteinExistence type="inferred from homology"/>
<accession>A0A4R4EHT6</accession>
<dbReference type="OrthoDB" id="1726708at2"/>
<dbReference type="GO" id="GO:0009847">
    <property type="term" value="P:spore germination"/>
    <property type="evidence" value="ECO:0007669"/>
    <property type="project" value="InterPro"/>
</dbReference>
<feature type="transmembrane region" description="Helical" evidence="3">
    <location>
        <begin position="412"/>
        <end position="439"/>
    </location>
</feature>
<protein>
    <submittedName>
        <fullName evidence="4">Spore germination protein</fullName>
    </submittedName>
</protein>
<keyword evidence="2 3" id="KW-0472">Membrane</keyword>
<dbReference type="PANTHER" id="PTHR22550:SF5">
    <property type="entry name" value="LEUCINE ZIPPER PROTEIN 4"/>
    <property type="match status" value="1"/>
</dbReference>
<reference evidence="4 5" key="1">
    <citation type="submission" date="2019-03" db="EMBL/GenBank/DDBJ databases">
        <authorList>
            <person name="Kim M.K.M."/>
        </authorList>
    </citation>
    <scope>NUCLEOTIDE SEQUENCE [LARGE SCALE GENOMIC DNA]</scope>
    <source>
        <strain evidence="4 5">18JY21-1</strain>
    </source>
</reference>
<comment type="caution">
    <text evidence="4">The sequence shown here is derived from an EMBL/GenBank/DDBJ whole genome shotgun (WGS) entry which is preliminary data.</text>
</comment>
<organism evidence="4 5">
    <name type="scientific">Paenibacillus albiflavus</name>
    <dbReference type="NCBI Taxonomy" id="2545760"/>
    <lineage>
        <taxon>Bacteria</taxon>
        <taxon>Bacillati</taxon>
        <taxon>Bacillota</taxon>
        <taxon>Bacilli</taxon>
        <taxon>Bacillales</taxon>
        <taxon>Paenibacillaceae</taxon>
        <taxon>Paenibacillus</taxon>
    </lineage>
</organism>
<dbReference type="InterPro" id="IPR004995">
    <property type="entry name" value="Spore_Ger"/>
</dbReference>
<dbReference type="InterPro" id="IPR050768">
    <property type="entry name" value="UPF0353/GerABKA_families"/>
</dbReference>
<dbReference type="RefSeq" id="WP_132417934.1">
    <property type="nucleotide sequence ID" value="NZ_SKFG01000008.1"/>
</dbReference>
<keyword evidence="3" id="KW-1133">Transmembrane helix</keyword>
<dbReference type="PANTHER" id="PTHR22550">
    <property type="entry name" value="SPORE GERMINATION PROTEIN"/>
    <property type="match status" value="1"/>
</dbReference>
<dbReference type="Proteomes" id="UP000295418">
    <property type="component" value="Unassembled WGS sequence"/>
</dbReference>